<reference evidence="2 3" key="1">
    <citation type="submission" date="2017-03" db="EMBL/GenBank/DDBJ databases">
        <title>Draft genome sequence of Streptomyces scabrisporus NF3, endophyte isolated from Amphipterygium adstringens.</title>
        <authorList>
            <person name="Vazquez M."/>
            <person name="Ceapa C.D."/>
            <person name="Rodriguez Luna D."/>
            <person name="Sanchez Esquivel S."/>
        </authorList>
    </citation>
    <scope>NUCLEOTIDE SEQUENCE [LARGE SCALE GENOMIC DNA]</scope>
    <source>
        <strain evidence="2 3">NF3</strain>
    </source>
</reference>
<dbReference type="STRING" id="159449.B4N89_02575"/>
<keyword evidence="3" id="KW-1185">Reference proteome</keyword>
<feature type="region of interest" description="Disordered" evidence="1">
    <location>
        <begin position="1"/>
        <end position="38"/>
    </location>
</feature>
<evidence type="ECO:0000256" key="1">
    <source>
        <dbReference type="SAM" id="MobiDB-lite"/>
    </source>
</evidence>
<protein>
    <submittedName>
        <fullName evidence="2">Uncharacterized protein</fullName>
    </submittedName>
</protein>
<organism evidence="2 3">
    <name type="scientific">Embleya scabrispora</name>
    <dbReference type="NCBI Taxonomy" id="159449"/>
    <lineage>
        <taxon>Bacteria</taxon>
        <taxon>Bacillati</taxon>
        <taxon>Actinomycetota</taxon>
        <taxon>Actinomycetes</taxon>
        <taxon>Kitasatosporales</taxon>
        <taxon>Streptomycetaceae</taxon>
        <taxon>Embleya</taxon>
    </lineage>
</organism>
<evidence type="ECO:0000313" key="2">
    <source>
        <dbReference type="EMBL" id="OPC79981.1"/>
    </source>
</evidence>
<evidence type="ECO:0000313" key="3">
    <source>
        <dbReference type="Proteomes" id="UP000190037"/>
    </source>
</evidence>
<dbReference type="RefSeq" id="WP_078974247.1">
    <property type="nucleotide sequence ID" value="NZ_MWQN01000001.1"/>
</dbReference>
<dbReference type="Proteomes" id="UP000190037">
    <property type="component" value="Unassembled WGS sequence"/>
</dbReference>
<dbReference type="EMBL" id="MWQN01000001">
    <property type="protein sequence ID" value="OPC79981.1"/>
    <property type="molecule type" value="Genomic_DNA"/>
</dbReference>
<name>A0A1T3NTM2_9ACTN</name>
<accession>A0A1T3NTM2</accession>
<sequence>MSIAVDPCPGTVQRDLVEDFDDTNHPDRSSDTPAAPSVRRACPECGVVLVLDPVADGATLPDHVVCPSVRDPFGIRPCPGSGTTVTAPADRVAAGPPPALPQPSIRTLPPGLDWRAQPFSHTA</sequence>
<dbReference type="OrthoDB" id="4330280at2"/>
<dbReference type="AlphaFoldDB" id="A0A1T3NTM2"/>
<feature type="region of interest" description="Disordered" evidence="1">
    <location>
        <begin position="80"/>
        <end position="123"/>
    </location>
</feature>
<proteinExistence type="predicted"/>
<comment type="caution">
    <text evidence="2">The sequence shown here is derived from an EMBL/GenBank/DDBJ whole genome shotgun (WGS) entry which is preliminary data.</text>
</comment>
<gene>
    <name evidence="2" type="ORF">B4N89_02575</name>
</gene>